<proteinExistence type="predicted"/>
<evidence type="ECO:0000313" key="3">
    <source>
        <dbReference type="Proteomes" id="UP001189429"/>
    </source>
</evidence>
<dbReference type="EMBL" id="CAUYUJ010020934">
    <property type="protein sequence ID" value="CAK0901472.1"/>
    <property type="molecule type" value="Genomic_DNA"/>
</dbReference>
<feature type="region of interest" description="Disordered" evidence="1">
    <location>
        <begin position="107"/>
        <end position="126"/>
    </location>
</feature>
<accession>A0ABN9XNI1</accession>
<feature type="compositionally biased region" description="Polar residues" evidence="1">
    <location>
        <begin position="28"/>
        <end position="50"/>
    </location>
</feature>
<sequence>SWTPIRGSKEEEQEEEEEMEEEEPAAPNQANGSRIQWRSVASKQAKSNNHFKTVRSYLPACRSTRCVQQEGHLNLPAPERRPRPARRSPGPSSCVPPTDVVACARRGSAPLRQVGGGRPPRPRTRSLEAVHVAGRQGAPLARLPDEAHDSARSRSLRA</sequence>
<feature type="non-terminal residue" evidence="2">
    <location>
        <position position="1"/>
    </location>
</feature>
<feature type="region of interest" description="Disordered" evidence="1">
    <location>
        <begin position="65"/>
        <end position="98"/>
    </location>
</feature>
<protein>
    <submittedName>
        <fullName evidence="2">Uncharacterized protein</fullName>
    </submittedName>
</protein>
<feature type="region of interest" description="Disordered" evidence="1">
    <location>
        <begin position="133"/>
        <end position="158"/>
    </location>
</feature>
<evidence type="ECO:0000313" key="2">
    <source>
        <dbReference type="EMBL" id="CAK0901472.1"/>
    </source>
</evidence>
<organism evidence="2 3">
    <name type="scientific">Prorocentrum cordatum</name>
    <dbReference type="NCBI Taxonomy" id="2364126"/>
    <lineage>
        <taxon>Eukaryota</taxon>
        <taxon>Sar</taxon>
        <taxon>Alveolata</taxon>
        <taxon>Dinophyceae</taxon>
        <taxon>Prorocentrales</taxon>
        <taxon>Prorocentraceae</taxon>
        <taxon>Prorocentrum</taxon>
    </lineage>
</organism>
<name>A0ABN9XNI1_9DINO</name>
<feature type="region of interest" description="Disordered" evidence="1">
    <location>
        <begin position="1"/>
        <end position="50"/>
    </location>
</feature>
<comment type="caution">
    <text evidence="2">The sequence shown here is derived from an EMBL/GenBank/DDBJ whole genome shotgun (WGS) entry which is preliminary data.</text>
</comment>
<keyword evidence="3" id="KW-1185">Reference proteome</keyword>
<feature type="compositionally biased region" description="Basic and acidic residues" evidence="1">
    <location>
        <begin position="143"/>
        <end position="152"/>
    </location>
</feature>
<dbReference type="Proteomes" id="UP001189429">
    <property type="component" value="Unassembled WGS sequence"/>
</dbReference>
<gene>
    <name evidence="2" type="ORF">PCOR1329_LOCUS78403</name>
</gene>
<feature type="compositionally biased region" description="Acidic residues" evidence="1">
    <location>
        <begin position="11"/>
        <end position="24"/>
    </location>
</feature>
<reference evidence="2" key="1">
    <citation type="submission" date="2023-10" db="EMBL/GenBank/DDBJ databases">
        <authorList>
            <person name="Chen Y."/>
            <person name="Shah S."/>
            <person name="Dougan E. K."/>
            <person name="Thang M."/>
            <person name="Chan C."/>
        </authorList>
    </citation>
    <scope>NUCLEOTIDE SEQUENCE [LARGE SCALE GENOMIC DNA]</scope>
</reference>
<evidence type="ECO:0000256" key="1">
    <source>
        <dbReference type="SAM" id="MobiDB-lite"/>
    </source>
</evidence>